<dbReference type="InterPro" id="IPR006585">
    <property type="entry name" value="FTP1"/>
</dbReference>
<dbReference type="InterPro" id="IPR008979">
    <property type="entry name" value="Galactose-bd-like_sf"/>
</dbReference>
<dbReference type="GO" id="GO:0010185">
    <property type="term" value="P:regulation of cellular defense response"/>
    <property type="evidence" value="ECO:0007669"/>
    <property type="project" value="UniProtKB-ARBA"/>
</dbReference>
<comment type="subunit">
    <text evidence="3">Homotrimer.</text>
</comment>
<evidence type="ECO:0000313" key="9">
    <source>
        <dbReference type="EMBL" id="KAK9971274.1"/>
    </source>
</evidence>
<dbReference type="GO" id="GO:0042806">
    <property type="term" value="F:fucose binding"/>
    <property type="evidence" value="ECO:0007669"/>
    <property type="project" value="UniProtKB-ARBA"/>
</dbReference>
<feature type="domain" description="Fucolectin tachylectin-4 pentraxin-1" evidence="8">
    <location>
        <begin position="8"/>
        <end position="146"/>
    </location>
</feature>
<dbReference type="InterPro" id="IPR051941">
    <property type="entry name" value="BG_Antigen-Binding_Lectin"/>
</dbReference>
<evidence type="ECO:0000256" key="5">
    <source>
        <dbReference type="ARBA" id="ARBA00022734"/>
    </source>
</evidence>
<dbReference type="Proteomes" id="UP001479290">
    <property type="component" value="Unassembled WGS sequence"/>
</dbReference>
<keyword evidence="7" id="KW-1015">Disulfide bond</keyword>
<name>A0AAW2ACC7_CULAL</name>
<evidence type="ECO:0000256" key="2">
    <source>
        <dbReference type="ARBA" id="ARBA00010147"/>
    </source>
</evidence>
<proteinExistence type="inferred from homology"/>
<keyword evidence="10" id="KW-1185">Reference proteome</keyword>
<dbReference type="PANTHER" id="PTHR45713:SF11">
    <property type="entry name" value="FUCOLECTIN TACHYLECTIN-4 PENTRAXIN-1 DOMAIN-CONTAINING PROTEIN"/>
    <property type="match status" value="1"/>
</dbReference>
<evidence type="ECO:0000313" key="10">
    <source>
        <dbReference type="Proteomes" id="UP001479290"/>
    </source>
</evidence>
<reference evidence="9 10" key="1">
    <citation type="submission" date="2024-05" db="EMBL/GenBank/DDBJ databases">
        <title>A high-quality chromosomal-level genome assembly of Topmouth culter (Culter alburnus).</title>
        <authorList>
            <person name="Zhao H."/>
        </authorList>
    </citation>
    <scope>NUCLEOTIDE SEQUENCE [LARGE SCALE GENOMIC DNA]</scope>
    <source>
        <strain evidence="9">CATC2023</strain>
        <tissue evidence="9">Muscle</tissue>
    </source>
</reference>
<gene>
    <name evidence="9" type="ORF">ABG768_024648</name>
</gene>
<evidence type="ECO:0000256" key="4">
    <source>
        <dbReference type="ARBA" id="ARBA00022723"/>
    </source>
</evidence>
<feature type="domain" description="Fucolectin tachylectin-4 pentraxin-1" evidence="8">
    <location>
        <begin position="147"/>
        <end position="289"/>
    </location>
</feature>
<evidence type="ECO:0000256" key="6">
    <source>
        <dbReference type="ARBA" id="ARBA00022837"/>
    </source>
</evidence>
<accession>A0AAW2ACC7</accession>
<comment type="caution">
    <text evidence="9">The sequence shown here is derived from an EMBL/GenBank/DDBJ whole genome shotgun (WGS) entry which is preliminary data.</text>
</comment>
<evidence type="ECO:0000256" key="1">
    <source>
        <dbReference type="ARBA" id="ARBA00002219"/>
    </source>
</evidence>
<keyword evidence="5" id="KW-0430">Lectin</keyword>
<evidence type="ECO:0000256" key="3">
    <source>
        <dbReference type="ARBA" id="ARBA00011233"/>
    </source>
</evidence>
<dbReference type="SUPFAM" id="SSF49785">
    <property type="entry name" value="Galactose-binding domain-like"/>
    <property type="match status" value="2"/>
</dbReference>
<dbReference type="GO" id="GO:0046872">
    <property type="term" value="F:metal ion binding"/>
    <property type="evidence" value="ECO:0007669"/>
    <property type="project" value="UniProtKB-KW"/>
</dbReference>
<evidence type="ECO:0000259" key="8">
    <source>
        <dbReference type="SMART" id="SM00607"/>
    </source>
</evidence>
<keyword evidence="4" id="KW-0479">Metal-binding</keyword>
<protein>
    <recommendedName>
        <fullName evidence="8">Fucolectin tachylectin-4 pentraxin-1 domain-containing protein</fullName>
    </recommendedName>
</protein>
<evidence type="ECO:0000256" key="7">
    <source>
        <dbReference type="ARBA" id="ARBA00023157"/>
    </source>
</evidence>
<dbReference type="GO" id="GO:0001868">
    <property type="term" value="P:regulation of complement activation, lectin pathway"/>
    <property type="evidence" value="ECO:0007669"/>
    <property type="project" value="UniProtKB-ARBA"/>
</dbReference>
<dbReference type="PANTHER" id="PTHR45713">
    <property type="entry name" value="FTP DOMAIN-CONTAINING PROTEIN"/>
    <property type="match status" value="1"/>
</dbReference>
<dbReference type="EMBL" id="JAWDJR010000007">
    <property type="protein sequence ID" value="KAK9971274.1"/>
    <property type="molecule type" value="Genomic_DNA"/>
</dbReference>
<sequence length="289" mass="31208">MNILLIKCMNAAGWGSASQSSTHSDSWSAPNALDLRPSTCTHTLVQSTPWWKLDLLKVYSVNRVAVTNRPDCCGERINGAEIRIGNVSSDVFSNPVCSNISGIPAGGSVSYSCGGMEGRYVNVVIPGDSKNLTLCEVEVYGTDGAELNGDSDQSSIFQYWNAERAVDGIKIAPGAASFCTHTKKEKNPWWRLDLLDIYYVSAVTITNRVDYIPERINGAEIHIGNSLKNDGNSNPRCAVVSSPVPAGGTVSFLCGGMGGRYMNMFLPKIQTFLTLCEVEVYGTGQLFLT</sequence>
<dbReference type="AlphaFoldDB" id="A0AAW2ACC7"/>
<dbReference type="Gene3D" id="2.60.120.260">
    <property type="entry name" value="Galactose-binding domain-like"/>
    <property type="match status" value="2"/>
</dbReference>
<comment type="function">
    <text evidence="1">Acts as a defensive agent. Recognizes blood group fucosylated oligosaccharides including A, B, H and Lewis B-type antigens. Does not recognize Lewis A antigen and has low affinity for monovalent haptens.</text>
</comment>
<dbReference type="Pfam" id="PF22633">
    <property type="entry name" value="F5_F8_type_C_2"/>
    <property type="match status" value="2"/>
</dbReference>
<keyword evidence="6" id="KW-0106">Calcium</keyword>
<comment type="similarity">
    <text evidence="2">Belongs to the fucolectin family.</text>
</comment>
<dbReference type="SMART" id="SM00607">
    <property type="entry name" value="FTP"/>
    <property type="match status" value="2"/>
</dbReference>
<organism evidence="9 10">
    <name type="scientific">Culter alburnus</name>
    <name type="common">Topmouth culter</name>
    <dbReference type="NCBI Taxonomy" id="194366"/>
    <lineage>
        <taxon>Eukaryota</taxon>
        <taxon>Metazoa</taxon>
        <taxon>Chordata</taxon>
        <taxon>Craniata</taxon>
        <taxon>Vertebrata</taxon>
        <taxon>Euteleostomi</taxon>
        <taxon>Actinopterygii</taxon>
        <taxon>Neopterygii</taxon>
        <taxon>Teleostei</taxon>
        <taxon>Ostariophysi</taxon>
        <taxon>Cypriniformes</taxon>
        <taxon>Xenocyprididae</taxon>
        <taxon>Xenocypridinae</taxon>
        <taxon>Culter</taxon>
    </lineage>
</organism>